<dbReference type="EMBL" id="JACATN010000001">
    <property type="protein sequence ID" value="MBT2160505.1"/>
    <property type="molecule type" value="Genomic_DNA"/>
</dbReference>
<evidence type="ECO:0000313" key="1">
    <source>
        <dbReference type="EMBL" id="MBT2160505.1"/>
    </source>
</evidence>
<organism evidence="1 2">
    <name type="scientific">Zobellia barbeyronii</name>
    <dbReference type="NCBI Taxonomy" id="2748009"/>
    <lineage>
        <taxon>Bacteria</taxon>
        <taxon>Pseudomonadati</taxon>
        <taxon>Bacteroidota</taxon>
        <taxon>Flavobacteriia</taxon>
        <taxon>Flavobacteriales</taxon>
        <taxon>Flavobacteriaceae</taxon>
        <taxon>Zobellia</taxon>
    </lineage>
</organism>
<dbReference type="RefSeq" id="WP_214610708.1">
    <property type="nucleotide sequence ID" value="NZ_JACATN010000001.1"/>
</dbReference>
<sequence length="53" mass="6375">MKDKNVKKNNLIFKKKELTELQKQENLLLNGGQARQDTQYHDYDKFLKIKLPK</sequence>
<gene>
    <name evidence="1" type="ORF">HW347_04460</name>
</gene>
<comment type="caution">
    <text evidence="1">The sequence shown here is derived from an EMBL/GenBank/DDBJ whole genome shotgun (WGS) entry which is preliminary data.</text>
</comment>
<accession>A0ABS5WBT4</accession>
<dbReference type="Proteomes" id="UP000740413">
    <property type="component" value="Unassembled WGS sequence"/>
</dbReference>
<protein>
    <submittedName>
        <fullName evidence="1">Uncharacterized protein</fullName>
    </submittedName>
</protein>
<evidence type="ECO:0000313" key="2">
    <source>
        <dbReference type="Proteomes" id="UP000740413"/>
    </source>
</evidence>
<proteinExistence type="predicted"/>
<keyword evidence="2" id="KW-1185">Reference proteome</keyword>
<reference evidence="2" key="2">
    <citation type="submission" date="2023-07" db="EMBL/GenBank/DDBJ databases">
        <title>Zobellia barbeyronii sp. nov., a new marine flavobacterium, isolated from green and red algae.</title>
        <authorList>
            <person name="Nedashkovskaya O.I."/>
            <person name="Otstavnykh N."/>
            <person name="Zhukova N."/>
            <person name="Guzev K."/>
            <person name="Chausova V."/>
            <person name="Tekutyeva L."/>
            <person name="Mikhailov V."/>
            <person name="Isaeva M."/>
        </authorList>
    </citation>
    <scope>NUCLEOTIDE SEQUENCE [LARGE SCALE GENOMIC DNA]</scope>
    <source>
        <strain evidence="2">KMM 6746</strain>
    </source>
</reference>
<name>A0ABS5WBT4_9FLAO</name>
<reference evidence="1 2" key="1">
    <citation type="submission" date="2020-06" db="EMBL/GenBank/DDBJ databases">
        <authorList>
            <person name="Isaeva M.P."/>
            <person name="Chernysheva N.Y."/>
        </authorList>
    </citation>
    <scope>NUCLEOTIDE SEQUENCE [LARGE SCALE GENOMIC DNA]</scope>
    <source>
        <strain evidence="1 2">KMM 6746</strain>
    </source>
</reference>